<evidence type="ECO:0000313" key="3">
    <source>
        <dbReference type="Proteomes" id="UP000076555"/>
    </source>
</evidence>
<accession>A0A161Y1D8</accession>
<dbReference type="Proteomes" id="UP000076555">
    <property type="component" value="Unassembled WGS sequence"/>
</dbReference>
<dbReference type="SUPFAM" id="SSF53850">
    <property type="entry name" value="Periplasmic binding protein-like II"/>
    <property type="match status" value="1"/>
</dbReference>
<comment type="caution">
    <text evidence="2">The sequence shown here is derived from an EMBL/GenBank/DDBJ whole genome shotgun (WGS) entry which is preliminary data.</text>
</comment>
<protein>
    <submittedName>
        <fullName evidence="2">ABC transporter substrate-binding protein</fullName>
    </submittedName>
</protein>
<keyword evidence="1" id="KW-0732">Signal</keyword>
<dbReference type="CDD" id="cd13585">
    <property type="entry name" value="PBP2_TMBP_like"/>
    <property type="match status" value="1"/>
</dbReference>
<dbReference type="InterPro" id="IPR050490">
    <property type="entry name" value="Bact_solute-bd_prot1"/>
</dbReference>
<dbReference type="InterPro" id="IPR006059">
    <property type="entry name" value="SBP"/>
</dbReference>
<feature type="signal peptide" evidence="1">
    <location>
        <begin position="1"/>
        <end position="28"/>
    </location>
</feature>
<dbReference type="Gene3D" id="3.40.190.10">
    <property type="entry name" value="Periplasmic binding protein-like II"/>
    <property type="match status" value="2"/>
</dbReference>
<dbReference type="RefSeq" id="WP_063872132.1">
    <property type="nucleotide sequence ID" value="NZ_CAWMRI010000080.1"/>
</dbReference>
<evidence type="ECO:0000256" key="1">
    <source>
        <dbReference type="SAM" id="SignalP"/>
    </source>
</evidence>
<dbReference type="EMBL" id="LWAJ01000080">
    <property type="protein sequence ID" value="KZL50529.1"/>
    <property type="molecule type" value="Genomic_DNA"/>
</dbReference>
<dbReference type="PROSITE" id="PS51257">
    <property type="entry name" value="PROKAR_LIPOPROTEIN"/>
    <property type="match status" value="1"/>
</dbReference>
<dbReference type="Pfam" id="PF01547">
    <property type="entry name" value="SBP_bac_1"/>
    <property type="match status" value="1"/>
</dbReference>
<evidence type="ECO:0000313" key="2">
    <source>
        <dbReference type="EMBL" id="KZL50529.1"/>
    </source>
</evidence>
<sequence length="432" mass="47566">MMQLRKFKQLAAWALIGLLTSWMVSCSAANVGKNTQQPASGEATVEFWTMQLQPQFNDYFQNLIGNFETQNSGIKVNWVDIPWSAMENKILTAVSANTPPDVVNLNPVFASQLAGRNAWLDLDTKISDAERSSYLPNIWQASTLNGKSFGIPWYLTTRLTIYNIDLLKQAGITQPPATYAELADFAQKIQDKTGKYAFFVTFAPQDSGEVLESFVQMGVTLVNTEGKAAFNSPEGKAAFQYWVDLYKKGLLPRESLTQGHRHAIDLYQSGQTAFLASGPEFLKTIANNAPQIAAASAIAPQLTGDTGKKNVAVMNVVVPRASKHPDAAVKFALFLTNDENQLAFAKAANVLPSTRKALADSYFQNVPDTASTVERARVISANQLQQAEILTPTLKDSKRLQKAIYENLQAAMLEQKTVEQALEDAAQEWDSR</sequence>
<feature type="chain" id="PRO_5007830383" evidence="1">
    <location>
        <begin position="29"/>
        <end position="432"/>
    </location>
</feature>
<dbReference type="PANTHER" id="PTHR43649">
    <property type="entry name" value="ARABINOSE-BINDING PROTEIN-RELATED"/>
    <property type="match status" value="1"/>
</dbReference>
<dbReference type="AlphaFoldDB" id="A0A161Y1D8"/>
<proteinExistence type="predicted"/>
<dbReference type="OrthoDB" id="9769685at2"/>
<dbReference type="PANTHER" id="PTHR43649:SF12">
    <property type="entry name" value="DIACETYLCHITOBIOSE BINDING PROTEIN DASA"/>
    <property type="match status" value="1"/>
</dbReference>
<gene>
    <name evidence="2" type="ORF">A2T98_06980</name>
</gene>
<organism evidence="2 3">
    <name type="scientific">Nodularia spumigena CENA596</name>
    <dbReference type="NCBI Taxonomy" id="1819295"/>
    <lineage>
        <taxon>Bacteria</taxon>
        <taxon>Bacillati</taxon>
        <taxon>Cyanobacteriota</taxon>
        <taxon>Cyanophyceae</taxon>
        <taxon>Nostocales</taxon>
        <taxon>Nodulariaceae</taxon>
        <taxon>Nodularia</taxon>
    </lineage>
</organism>
<reference evidence="2 3" key="1">
    <citation type="submission" date="2016-04" db="EMBL/GenBank/DDBJ databases">
        <title>Draft Genome Assembly of the Bloom-forming Cyanobacterium Nodularia spumigena Strain CENA596 in Shrimp Production Ponds.</title>
        <authorList>
            <person name="Popin R.V."/>
            <person name="Rigonato J."/>
            <person name="Abreu V.A."/>
            <person name="Andreote A.P."/>
            <person name="Silveira S.B."/>
            <person name="Odebrecht C."/>
            <person name="Fiore M.F."/>
        </authorList>
    </citation>
    <scope>NUCLEOTIDE SEQUENCE [LARGE SCALE GENOMIC DNA]</scope>
    <source>
        <strain evidence="2 3">CENA596</strain>
    </source>
</reference>
<name>A0A161Y1D8_NODSP</name>